<sequence length="30" mass="3017">MDWGPSISGNTTGWSSGSCGSGLRVIAIGY</sequence>
<protein>
    <submittedName>
        <fullName evidence="1">Uncharacterized protein</fullName>
    </submittedName>
</protein>
<reference evidence="1" key="1">
    <citation type="journal article" date="2021" name="Proc. Natl. Acad. Sci. U.S.A.">
        <title>A Catalog of Tens of Thousands of Viruses from Human Metagenomes Reveals Hidden Associations with Chronic Diseases.</title>
        <authorList>
            <person name="Tisza M.J."/>
            <person name="Buck C.B."/>
        </authorList>
    </citation>
    <scope>NUCLEOTIDE SEQUENCE</scope>
    <source>
        <strain evidence="1">CtAca11</strain>
    </source>
</reference>
<name>A0A8S5Q6N4_9CAUD</name>
<proteinExistence type="predicted"/>
<evidence type="ECO:0000313" key="1">
    <source>
        <dbReference type="EMBL" id="DAE14720.1"/>
    </source>
</evidence>
<dbReference type="EMBL" id="BK015590">
    <property type="protein sequence ID" value="DAE14720.1"/>
    <property type="molecule type" value="Genomic_DNA"/>
</dbReference>
<organism evidence="1">
    <name type="scientific">Myoviridae sp. ctAca11</name>
    <dbReference type="NCBI Taxonomy" id="2825043"/>
    <lineage>
        <taxon>Viruses</taxon>
        <taxon>Duplodnaviria</taxon>
        <taxon>Heunggongvirae</taxon>
        <taxon>Uroviricota</taxon>
        <taxon>Caudoviricetes</taxon>
    </lineage>
</organism>
<accession>A0A8S5Q6N4</accession>